<dbReference type="InterPro" id="IPR019734">
    <property type="entry name" value="TPR_rpt"/>
</dbReference>
<dbReference type="Gene3D" id="1.25.40.10">
    <property type="entry name" value="Tetratricopeptide repeat domain"/>
    <property type="match status" value="1"/>
</dbReference>
<dbReference type="Proteomes" id="UP000064939">
    <property type="component" value="Chromosome"/>
</dbReference>
<dbReference type="OrthoDB" id="1159555at2"/>
<keyword evidence="2" id="KW-1185">Reference proteome</keyword>
<accession>A0A0N9V763</accession>
<name>A0A0N9V763_9GAMM</name>
<dbReference type="STRING" id="1324350.AOY20_05565"/>
<dbReference type="SUPFAM" id="SSF48452">
    <property type="entry name" value="TPR-like"/>
    <property type="match status" value="1"/>
</dbReference>
<organism evidence="1 2">
    <name type="scientific">Acinetobacter equi</name>
    <dbReference type="NCBI Taxonomy" id="1324350"/>
    <lineage>
        <taxon>Bacteria</taxon>
        <taxon>Pseudomonadati</taxon>
        <taxon>Pseudomonadota</taxon>
        <taxon>Gammaproteobacteria</taxon>
        <taxon>Moraxellales</taxon>
        <taxon>Moraxellaceae</taxon>
        <taxon>Acinetobacter</taxon>
    </lineage>
</organism>
<dbReference type="KEGG" id="aei:AOY20_05565"/>
<dbReference type="EMBL" id="CP012808">
    <property type="protein sequence ID" value="ALH95045.1"/>
    <property type="molecule type" value="Genomic_DNA"/>
</dbReference>
<sequence length="226" mass="26354">MEEQNDYAVRLIYNGKYKKAIKILLEIEKSKPNLSNTAVNLGTAYELLGQNENAKFWIEKGLKINPSVHRGSEWIHLNILKAKLANADSKWIRENPILELDFGSGYFPKLSHDSNLKWDIDSIDRLAYQAKLQLRERRKFIFGHDLTMARLAYESANVEVLRGQMYEAKYRNGFKNEIADKLATVAVEHGLEKGKIEEKRLKMLLSDSFIYRFLLVIWDFISKPFR</sequence>
<dbReference type="AlphaFoldDB" id="A0A0N9V763"/>
<reference evidence="1 2" key="1">
    <citation type="journal article" date="2015" name="Int. J. Syst. Evol. Microbiol.">
        <title>Acinetobacter equi sp. nov. isolated from horse faeces.</title>
        <authorList>
            <person name="Poppel M.T."/>
            <person name="Skiebe E."/>
            <person name="Laue M."/>
            <person name="Bergmann H."/>
            <person name="Ebersberger I."/>
            <person name="Garn T."/>
            <person name="Fruth A."/>
            <person name="Baumgardt S."/>
            <person name="Busse H.J."/>
            <person name="Wilharm G."/>
        </authorList>
    </citation>
    <scope>NUCLEOTIDE SEQUENCE [LARGE SCALE GENOMIC DNA]</scope>
    <source>
        <strain evidence="1 2">114</strain>
    </source>
</reference>
<dbReference type="RefSeq" id="WP_054580943.1">
    <property type="nucleotide sequence ID" value="NZ_CP012808.1"/>
</dbReference>
<protein>
    <submittedName>
        <fullName evidence="1">Uncharacterized protein</fullName>
    </submittedName>
</protein>
<evidence type="ECO:0000313" key="1">
    <source>
        <dbReference type="EMBL" id="ALH95045.1"/>
    </source>
</evidence>
<dbReference type="InterPro" id="IPR011990">
    <property type="entry name" value="TPR-like_helical_dom_sf"/>
</dbReference>
<evidence type="ECO:0000313" key="2">
    <source>
        <dbReference type="Proteomes" id="UP000064939"/>
    </source>
</evidence>
<gene>
    <name evidence="1" type="ORF">AOY20_05565</name>
</gene>
<dbReference type="Pfam" id="PF13181">
    <property type="entry name" value="TPR_8"/>
    <property type="match status" value="1"/>
</dbReference>
<proteinExistence type="predicted"/>